<keyword evidence="1" id="KW-0812">Transmembrane</keyword>
<name>A0A5N6ELG8_9EURO</name>
<gene>
    <name evidence="2" type="ORF">BDV33DRAFT_177560</name>
</gene>
<reference evidence="2 3" key="1">
    <citation type="submission" date="2019-04" db="EMBL/GenBank/DDBJ databases">
        <title>Fungal friends and foes A comparative genomics study of 23 Aspergillus species from section Flavi.</title>
        <authorList>
            <consortium name="DOE Joint Genome Institute"/>
            <person name="Kjaerbolling I."/>
            <person name="Vesth T.C."/>
            <person name="Frisvad J.C."/>
            <person name="Nybo J.L."/>
            <person name="Theobald S."/>
            <person name="Kildgaard S."/>
            <person name="Petersen T.I."/>
            <person name="Kuo A."/>
            <person name="Sato A."/>
            <person name="Lyhne E.K."/>
            <person name="Kogle M.E."/>
            <person name="Wiebenga A."/>
            <person name="Kun R.S."/>
            <person name="Lubbers R.J."/>
            <person name="Makela M.R."/>
            <person name="Barry K."/>
            <person name="Chovatia M."/>
            <person name="Clum A."/>
            <person name="Daum C."/>
            <person name="Haridas S."/>
            <person name="He G."/>
            <person name="LaButti K."/>
            <person name="Lipzen A."/>
            <person name="Mondo S."/>
            <person name="Pangilinan J."/>
            <person name="Riley R."/>
            <person name="Salamov A."/>
            <person name="Simmons B.A."/>
            <person name="Magnuson J.K."/>
            <person name="Henrissat B."/>
            <person name="Mortensen U.H."/>
            <person name="Larsen T.O."/>
            <person name="De vries R.P."/>
            <person name="Grigoriev I.V."/>
            <person name="Machida M."/>
            <person name="Baker S.E."/>
            <person name="Andersen M.R."/>
        </authorList>
    </citation>
    <scope>NUCLEOTIDE SEQUENCE [LARGE SCALE GENOMIC DNA]</scope>
    <source>
        <strain evidence="2 3">CBS 126849</strain>
    </source>
</reference>
<proteinExistence type="predicted"/>
<keyword evidence="1" id="KW-1133">Transmembrane helix</keyword>
<organism evidence="2 3">
    <name type="scientific">Aspergillus novoparasiticus</name>
    <dbReference type="NCBI Taxonomy" id="986946"/>
    <lineage>
        <taxon>Eukaryota</taxon>
        <taxon>Fungi</taxon>
        <taxon>Dikarya</taxon>
        <taxon>Ascomycota</taxon>
        <taxon>Pezizomycotina</taxon>
        <taxon>Eurotiomycetes</taxon>
        <taxon>Eurotiomycetidae</taxon>
        <taxon>Eurotiales</taxon>
        <taxon>Aspergillaceae</taxon>
        <taxon>Aspergillus</taxon>
        <taxon>Aspergillus subgen. Circumdati</taxon>
    </lineage>
</organism>
<evidence type="ECO:0000313" key="2">
    <source>
        <dbReference type="EMBL" id="KAB8217230.1"/>
    </source>
</evidence>
<protein>
    <submittedName>
        <fullName evidence="2">Uncharacterized protein</fullName>
    </submittedName>
</protein>
<feature type="transmembrane region" description="Helical" evidence="1">
    <location>
        <begin position="42"/>
        <end position="62"/>
    </location>
</feature>
<keyword evidence="1" id="KW-0472">Membrane</keyword>
<evidence type="ECO:0000313" key="3">
    <source>
        <dbReference type="Proteomes" id="UP000326799"/>
    </source>
</evidence>
<dbReference type="AlphaFoldDB" id="A0A5N6ELG8"/>
<dbReference type="EMBL" id="ML733467">
    <property type="protein sequence ID" value="KAB8217230.1"/>
    <property type="molecule type" value="Genomic_DNA"/>
</dbReference>
<evidence type="ECO:0000256" key="1">
    <source>
        <dbReference type="SAM" id="Phobius"/>
    </source>
</evidence>
<dbReference type="Proteomes" id="UP000326799">
    <property type="component" value="Unassembled WGS sequence"/>
</dbReference>
<keyword evidence="3" id="KW-1185">Reference proteome</keyword>
<accession>A0A5N6ELG8</accession>
<sequence length="64" mass="7495">MLITYGDHHKRKRGKNEVSMSPLLYQIVTRGKKEKKKKGKKINRSPIFILINFNFSGGQIMINY</sequence>